<dbReference type="RefSeq" id="WP_082348982.1">
    <property type="nucleotide sequence ID" value="NZ_CP159837.1"/>
</dbReference>
<dbReference type="PANTHER" id="PTHR21237:SF23">
    <property type="entry name" value="GRPE PROTEIN HOMOLOG, MITOCHONDRIAL"/>
    <property type="match status" value="1"/>
</dbReference>
<dbReference type="NCBIfam" id="NF010738">
    <property type="entry name" value="PRK14140.1"/>
    <property type="match status" value="1"/>
</dbReference>
<evidence type="ECO:0000256" key="1">
    <source>
        <dbReference type="ARBA" id="ARBA00004496"/>
    </source>
</evidence>
<evidence type="ECO:0000313" key="15">
    <source>
        <dbReference type="EMBL" id="XCM37843.1"/>
    </source>
</evidence>
<dbReference type="NCBIfam" id="NF010741">
    <property type="entry name" value="PRK14143.1"/>
    <property type="match status" value="1"/>
</dbReference>
<feature type="compositionally biased region" description="Acidic residues" evidence="14">
    <location>
        <begin position="50"/>
        <end position="61"/>
    </location>
</feature>
<gene>
    <name evidence="10 15" type="primary">grpE</name>
    <name evidence="15" type="ORF">ABWT76_000647</name>
</gene>
<dbReference type="SUPFAM" id="SSF51064">
    <property type="entry name" value="Head domain of nucleotide exchange factor GrpE"/>
    <property type="match status" value="1"/>
</dbReference>
<evidence type="ECO:0000256" key="7">
    <source>
        <dbReference type="ARBA" id="ARBA00053401"/>
    </source>
</evidence>
<evidence type="ECO:0000256" key="9">
    <source>
        <dbReference type="ARBA" id="ARBA00076414"/>
    </source>
</evidence>
<feature type="coiled-coil region" evidence="13">
    <location>
        <begin position="87"/>
        <end position="128"/>
    </location>
</feature>
<comment type="function">
    <text evidence="7 10 11">Participates actively in the response to hyperosmotic and heat shock by preventing the aggregation of stress-denatured proteins, in association with DnaK and GrpE. It is the nucleotide exchange factor for DnaK and may function as a thermosensor. Unfolded proteins bind initially to DnaJ; upon interaction with the DnaJ-bound protein, DnaK hydrolyzes its bound ATP, resulting in the formation of a stable complex. GrpE releases ADP from DnaK; ATP binding to DnaK triggers the release of the substrate protein, thus completing the reaction cycle. Several rounds of ATP-dependent interactions between DnaJ, DnaK and GrpE are required for fully efficient folding.</text>
</comment>
<reference evidence="15" key="1">
    <citation type="submission" date="2024-07" db="EMBL/GenBank/DDBJ databases">
        <authorList>
            <person name="Kim Y.J."/>
            <person name="Jeong J.Y."/>
        </authorList>
    </citation>
    <scope>NUCLEOTIDE SEQUENCE</scope>
    <source>
        <strain evidence="15">GIHE-MW2</strain>
    </source>
</reference>
<accession>A0AAU8JGJ8</accession>
<protein>
    <recommendedName>
        <fullName evidence="8 10">Protein GrpE</fullName>
    </recommendedName>
    <alternativeName>
        <fullName evidence="9 10">HSP-70 cofactor</fullName>
    </alternativeName>
</protein>
<comment type="subunit">
    <text evidence="3 10">Homodimer.</text>
</comment>
<evidence type="ECO:0000256" key="11">
    <source>
        <dbReference type="RuleBase" id="RU000639"/>
    </source>
</evidence>
<dbReference type="FunFam" id="2.30.22.10:FF:000001">
    <property type="entry name" value="Protein GrpE"/>
    <property type="match status" value="1"/>
</dbReference>
<evidence type="ECO:0000256" key="2">
    <source>
        <dbReference type="ARBA" id="ARBA00009054"/>
    </source>
</evidence>
<evidence type="ECO:0000256" key="3">
    <source>
        <dbReference type="ARBA" id="ARBA00011738"/>
    </source>
</evidence>
<dbReference type="Gene3D" id="3.90.20.20">
    <property type="match status" value="1"/>
</dbReference>
<comment type="similarity">
    <text evidence="2 10 12">Belongs to the GrpE family.</text>
</comment>
<sequence>MIEEDKQQENLDNQQDDSLEQSSNQSDATSVEAPTTSTEAKQAPSVPDQDLSEEEEFDTDDGNQGRTVSAAEMAAAVARAAEQAAAVESLMMSNQAYQAQIEELKGQVEELKAQYARLGADFDNFRKRTEKEKEELDLLSKCATIRELLPVIDNFERARSQIKPQNDAEMNIHKSYQSVYKQMVDALKKLGVSPMRPEGQEFDPNLHEAIMRETTDQYPEGTVVEELMRGYVLDSRILRHAMVKVAVAPEPVAAAEENPETPVTEN</sequence>
<name>A0AAU8JGJ8_9CYAN</name>
<evidence type="ECO:0000256" key="10">
    <source>
        <dbReference type="HAMAP-Rule" id="MF_01151"/>
    </source>
</evidence>
<evidence type="ECO:0000256" key="12">
    <source>
        <dbReference type="RuleBase" id="RU004478"/>
    </source>
</evidence>
<evidence type="ECO:0000256" key="14">
    <source>
        <dbReference type="SAM" id="MobiDB-lite"/>
    </source>
</evidence>
<dbReference type="CDD" id="cd00446">
    <property type="entry name" value="GrpE"/>
    <property type="match status" value="1"/>
</dbReference>
<evidence type="ECO:0000256" key="6">
    <source>
        <dbReference type="ARBA" id="ARBA00023186"/>
    </source>
</evidence>
<dbReference type="Pfam" id="PF01025">
    <property type="entry name" value="GrpE"/>
    <property type="match status" value="1"/>
</dbReference>
<dbReference type="GO" id="GO:0000774">
    <property type="term" value="F:adenyl-nucleotide exchange factor activity"/>
    <property type="evidence" value="ECO:0007669"/>
    <property type="project" value="InterPro"/>
</dbReference>
<dbReference type="InterPro" id="IPR000740">
    <property type="entry name" value="GrpE"/>
</dbReference>
<feature type="region of interest" description="Disordered" evidence="14">
    <location>
        <begin position="1"/>
        <end position="65"/>
    </location>
</feature>
<keyword evidence="6 10" id="KW-0143">Chaperone</keyword>
<dbReference type="Gene3D" id="2.30.22.10">
    <property type="entry name" value="Head domain of nucleotide exchange factor GrpE"/>
    <property type="match status" value="1"/>
</dbReference>
<dbReference type="PANTHER" id="PTHR21237">
    <property type="entry name" value="GRPE PROTEIN"/>
    <property type="match status" value="1"/>
</dbReference>
<dbReference type="PROSITE" id="PS01071">
    <property type="entry name" value="GRPE"/>
    <property type="match status" value="1"/>
</dbReference>
<dbReference type="GO" id="GO:0006457">
    <property type="term" value="P:protein folding"/>
    <property type="evidence" value="ECO:0007669"/>
    <property type="project" value="InterPro"/>
</dbReference>
<evidence type="ECO:0000256" key="4">
    <source>
        <dbReference type="ARBA" id="ARBA00022490"/>
    </source>
</evidence>
<evidence type="ECO:0000256" key="13">
    <source>
        <dbReference type="SAM" id="Coils"/>
    </source>
</evidence>
<evidence type="ECO:0000256" key="8">
    <source>
        <dbReference type="ARBA" id="ARBA00072274"/>
    </source>
</evidence>
<dbReference type="EMBL" id="CP159837">
    <property type="protein sequence ID" value="XCM37843.1"/>
    <property type="molecule type" value="Genomic_DNA"/>
</dbReference>
<comment type="subcellular location">
    <subcellularLocation>
        <location evidence="1 10">Cytoplasm</location>
    </subcellularLocation>
</comment>
<feature type="compositionally biased region" description="Polar residues" evidence="14">
    <location>
        <begin position="20"/>
        <end position="40"/>
    </location>
</feature>
<dbReference type="GO" id="GO:0051087">
    <property type="term" value="F:protein-folding chaperone binding"/>
    <property type="evidence" value="ECO:0007669"/>
    <property type="project" value="InterPro"/>
</dbReference>
<evidence type="ECO:0000256" key="5">
    <source>
        <dbReference type="ARBA" id="ARBA00023016"/>
    </source>
</evidence>
<keyword evidence="13" id="KW-0175">Coiled coil</keyword>
<dbReference type="GO" id="GO:0051082">
    <property type="term" value="F:unfolded protein binding"/>
    <property type="evidence" value="ECO:0007669"/>
    <property type="project" value="TreeGrafter"/>
</dbReference>
<dbReference type="AlphaFoldDB" id="A0AAU8JGJ8"/>
<dbReference type="InterPro" id="IPR009012">
    <property type="entry name" value="GrpE_head"/>
</dbReference>
<dbReference type="PRINTS" id="PR00773">
    <property type="entry name" value="GRPEPROTEIN"/>
</dbReference>
<dbReference type="InterPro" id="IPR013805">
    <property type="entry name" value="GrpE_CC"/>
</dbReference>
<dbReference type="SUPFAM" id="SSF58014">
    <property type="entry name" value="Coiled-coil domain of nucleotide exchange factor GrpE"/>
    <property type="match status" value="1"/>
</dbReference>
<dbReference type="GO" id="GO:0042803">
    <property type="term" value="F:protein homodimerization activity"/>
    <property type="evidence" value="ECO:0007669"/>
    <property type="project" value="InterPro"/>
</dbReference>
<proteinExistence type="inferred from homology"/>
<organism evidence="15">
    <name type="scientific">Planktothricoides raciborskii GIHE-MW2</name>
    <dbReference type="NCBI Taxonomy" id="2792601"/>
    <lineage>
        <taxon>Bacteria</taxon>
        <taxon>Bacillati</taxon>
        <taxon>Cyanobacteriota</taxon>
        <taxon>Cyanophyceae</taxon>
        <taxon>Oscillatoriophycideae</taxon>
        <taxon>Oscillatoriales</taxon>
        <taxon>Oscillatoriaceae</taxon>
        <taxon>Planktothricoides</taxon>
    </lineage>
</organism>
<dbReference type="HAMAP" id="MF_01151">
    <property type="entry name" value="GrpE"/>
    <property type="match status" value="1"/>
</dbReference>
<keyword evidence="4 10" id="KW-0963">Cytoplasm</keyword>
<dbReference type="GO" id="GO:0005737">
    <property type="term" value="C:cytoplasm"/>
    <property type="evidence" value="ECO:0007669"/>
    <property type="project" value="UniProtKB-SubCell"/>
</dbReference>
<keyword evidence="5 10" id="KW-0346">Stress response</keyword>